<dbReference type="InterPro" id="IPR000073">
    <property type="entry name" value="AB_hydrolase_1"/>
</dbReference>
<evidence type="ECO:0000313" key="2">
    <source>
        <dbReference type="EMBL" id="MDR7152697.1"/>
    </source>
</evidence>
<accession>A0ABU1WTS0</accession>
<dbReference type="Gene3D" id="3.40.50.1820">
    <property type="entry name" value="alpha/beta hydrolase"/>
    <property type="match status" value="1"/>
</dbReference>
<sequence>MKKLSESKSAMADPAQWHLSRSFAFEAQHVAYDVRGNGPAVVLVHGTPWSSFNWRKIIAALARHHTVYFYDLLGFGQSQKSAGQDVSLRIQGRLLARLIEHWGLVRPMVVGHDFGGTTVLRSHLLEGIEYAKMALVDPVAVGPWGSPFFKHVKVHEAAFSGVPSYIHAAMVEAYVRGAMHQTPQPEALAGILRPWLSEEGQAAFYRQISQADQQYTDEIEPLYGAITCKPLLVWGEEDTWVPIEKGHALNRMIPGSRLVPLPAAGHLVQEDAPQLLADVLVKYFNPS</sequence>
<keyword evidence="3" id="KW-1185">Reference proteome</keyword>
<evidence type="ECO:0000313" key="3">
    <source>
        <dbReference type="Proteomes" id="UP001265700"/>
    </source>
</evidence>
<gene>
    <name evidence="2" type="ORF">J2W49_004675</name>
</gene>
<dbReference type="SUPFAM" id="SSF53474">
    <property type="entry name" value="alpha/beta-Hydrolases"/>
    <property type="match status" value="1"/>
</dbReference>
<feature type="domain" description="AB hydrolase-1" evidence="1">
    <location>
        <begin position="41"/>
        <end position="279"/>
    </location>
</feature>
<reference evidence="2 3" key="1">
    <citation type="submission" date="2023-07" db="EMBL/GenBank/DDBJ databases">
        <title>Sorghum-associated microbial communities from plants grown in Nebraska, USA.</title>
        <authorList>
            <person name="Schachtman D."/>
        </authorList>
    </citation>
    <scope>NUCLEOTIDE SEQUENCE [LARGE SCALE GENOMIC DNA]</scope>
    <source>
        <strain evidence="2 3">4249</strain>
    </source>
</reference>
<organism evidence="2 3">
    <name type="scientific">Hydrogenophaga palleronii</name>
    <dbReference type="NCBI Taxonomy" id="65655"/>
    <lineage>
        <taxon>Bacteria</taxon>
        <taxon>Pseudomonadati</taxon>
        <taxon>Pseudomonadota</taxon>
        <taxon>Betaproteobacteria</taxon>
        <taxon>Burkholderiales</taxon>
        <taxon>Comamonadaceae</taxon>
        <taxon>Hydrogenophaga</taxon>
    </lineage>
</organism>
<name>A0ABU1WTS0_9BURK</name>
<proteinExistence type="predicted"/>
<dbReference type="PANTHER" id="PTHR46438">
    <property type="entry name" value="ALPHA/BETA-HYDROLASES SUPERFAMILY PROTEIN"/>
    <property type="match status" value="1"/>
</dbReference>
<dbReference type="PRINTS" id="PR00412">
    <property type="entry name" value="EPOXHYDRLASE"/>
</dbReference>
<comment type="caution">
    <text evidence="2">The sequence shown here is derived from an EMBL/GenBank/DDBJ whole genome shotgun (WGS) entry which is preliminary data.</text>
</comment>
<dbReference type="PANTHER" id="PTHR46438:SF11">
    <property type="entry name" value="LIPASE-RELATED"/>
    <property type="match status" value="1"/>
</dbReference>
<dbReference type="InterPro" id="IPR000639">
    <property type="entry name" value="Epox_hydrolase-like"/>
</dbReference>
<dbReference type="InterPro" id="IPR029058">
    <property type="entry name" value="AB_hydrolase_fold"/>
</dbReference>
<dbReference type="Proteomes" id="UP001265700">
    <property type="component" value="Unassembled WGS sequence"/>
</dbReference>
<dbReference type="EMBL" id="JAVDWU010000013">
    <property type="protein sequence ID" value="MDR7152697.1"/>
    <property type="molecule type" value="Genomic_DNA"/>
</dbReference>
<protein>
    <submittedName>
        <fullName evidence="2">Pimeloyl-ACP methyl ester carboxylesterase</fullName>
    </submittedName>
</protein>
<dbReference type="PRINTS" id="PR00111">
    <property type="entry name" value="ABHYDROLASE"/>
</dbReference>
<dbReference type="Pfam" id="PF12697">
    <property type="entry name" value="Abhydrolase_6"/>
    <property type="match status" value="1"/>
</dbReference>
<dbReference type="RefSeq" id="WP_310321704.1">
    <property type="nucleotide sequence ID" value="NZ_JAVDWU010000013.1"/>
</dbReference>
<evidence type="ECO:0000259" key="1">
    <source>
        <dbReference type="Pfam" id="PF12697"/>
    </source>
</evidence>